<evidence type="ECO:0000313" key="1">
    <source>
        <dbReference type="EMBL" id="KAF9441961.1"/>
    </source>
</evidence>
<evidence type="ECO:0000313" key="2">
    <source>
        <dbReference type="Proteomes" id="UP000807342"/>
    </source>
</evidence>
<keyword evidence="2" id="KW-1185">Reference proteome</keyword>
<name>A0A9P5X317_9AGAR</name>
<dbReference type="Proteomes" id="UP000807342">
    <property type="component" value="Unassembled WGS sequence"/>
</dbReference>
<dbReference type="AlphaFoldDB" id="A0A9P5X317"/>
<dbReference type="EMBL" id="MU151736">
    <property type="protein sequence ID" value="KAF9441961.1"/>
    <property type="molecule type" value="Genomic_DNA"/>
</dbReference>
<evidence type="ECO:0008006" key="3">
    <source>
        <dbReference type="Google" id="ProtNLM"/>
    </source>
</evidence>
<comment type="caution">
    <text evidence="1">The sequence shown here is derived from an EMBL/GenBank/DDBJ whole genome shotgun (WGS) entry which is preliminary data.</text>
</comment>
<protein>
    <recommendedName>
        <fullName evidence="3">F-box domain-containing protein</fullName>
    </recommendedName>
</protein>
<proteinExistence type="predicted"/>
<organism evidence="1 2">
    <name type="scientific">Macrolepiota fuliginosa MF-IS2</name>
    <dbReference type="NCBI Taxonomy" id="1400762"/>
    <lineage>
        <taxon>Eukaryota</taxon>
        <taxon>Fungi</taxon>
        <taxon>Dikarya</taxon>
        <taxon>Basidiomycota</taxon>
        <taxon>Agaricomycotina</taxon>
        <taxon>Agaricomycetes</taxon>
        <taxon>Agaricomycetidae</taxon>
        <taxon>Agaricales</taxon>
        <taxon>Agaricineae</taxon>
        <taxon>Agaricaceae</taxon>
        <taxon>Macrolepiota</taxon>
    </lineage>
</organism>
<dbReference type="SUPFAM" id="SSF52047">
    <property type="entry name" value="RNI-like"/>
    <property type="match status" value="1"/>
</dbReference>
<dbReference type="OrthoDB" id="3016294at2759"/>
<gene>
    <name evidence="1" type="ORF">P691DRAFT_790258</name>
</gene>
<sequence>MLSQSLSRGPITLIPPETLTHIFWTAVTSYNVYKPSEFYRRYACITQLRLVCRLWDHVATSTPYLWDRFAIDASTHTSRHPPLQVVDLWLQRAGTELPLSILVSMPSDDNSDRFCYMEDIFKKLSLHIRRWQELWFHSDAGVSGFPMNLYRARKLTRLSIDAGSLDEEATEEIGPAFRNFHGPLRDLNLEGATYDWIFSWNKEYGVRLNRLTGLKLEYEGWMQGVLNILSGAPNLTWAIIEADGNWSQPEYHVFDNTLGARLSKLRYLQLHIQDANLDLFRWLQTRLLETLDITVSWSQLPDHEKDPAPLLNFIERSEHILLDCRIEIPGLPSNWVTAFFRSPRLSIILRYRICNVAVDSNLMHDINSIMPPVIRPRLTMAPEQVPGYYSLGWAINGGR</sequence>
<accession>A0A9P5X317</accession>
<reference evidence="1" key="1">
    <citation type="submission" date="2020-11" db="EMBL/GenBank/DDBJ databases">
        <authorList>
            <consortium name="DOE Joint Genome Institute"/>
            <person name="Ahrendt S."/>
            <person name="Riley R."/>
            <person name="Andreopoulos W."/>
            <person name="Labutti K."/>
            <person name="Pangilinan J."/>
            <person name="Ruiz-Duenas F.J."/>
            <person name="Barrasa J.M."/>
            <person name="Sanchez-Garcia M."/>
            <person name="Camarero S."/>
            <person name="Miyauchi S."/>
            <person name="Serrano A."/>
            <person name="Linde D."/>
            <person name="Babiker R."/>
            <person name="Drula E."/>
            <person name="Ayuso-Fernandez I."/>
            <person name="Pacheco R."/>
            <person name="Padilla G."/>
            <person name="Ferreira P."/>
            <person name="Barriuso J."/>
            <person name="Kellner H."/>
            <person name="Castanera R."/>
            <person name="Alfaro M."/>
            <person name="Ramirez L."/>
            <person name="Pisabarro A.G."/>
            <person name="Kuo A."/>
            <person name="Tritt A."/>
            <person name="Lipzen A."/>
            <person name="He G."/>
            <person name="Yan M."/>
            <person name="Ng V."/>
            <person name="Cullen D."/>
            <person name="Martin F."/>
            <person name="Rosso M.-N."/>
            <person name="Henrissat B."/>
            <person name="Hibbett D."/>
            <person name="Martinez A.T."/>
            <person name="Grigoriev I.V."/>
        </authorList>
    </citation>
    <scope>NUCLEOTIDE SEQUENCE</scope>
    <source>
        <strain evidence="1">MF-IS2</strain>
    </source>
</reference>